<dbReference type="AlphaFoldDB" id="A0AAW0SIT5"/>
<feature type="region of interest" description="Disordered" evidence="1">
    <location>
        <begin position="369"/>
        <end position="573"/>
    </location>
</feature>
<feature type="compositionally biased region" description="Basic and acidic residues" evidence="1">
    <location>
        <begin position="477"/>
        <end position="489"/>
    </location>
</feature>
<evidence type="ECO:0000313" key="3">
    <source>
        <dbReference type="EMBL" id="KAK8374829.1"/>
    </source>
</evidence>
<accession>A0AAW0SIT5</accession>
<feature type="region of interest" description="Disordered" evidence="1">
    <location>
        <begin position="135"/>
        <end position="185"/>
    </location>
</feature>
<gene>
    <name evidence="3" type="ORF">O3P69_009112</name>
</gene>
<dbReference type="Proteomes" id="UP001487740">
    <property type="component" value="Unassembled WGS sequence"/>
</dbReference>
<feature type="compositionally biased region" description="Low complexity" evidence="1">
    <location>
        <begin position="536"/>
        <end position="554"/>
    </location>
</feature>
<evidence type="ECO:0000256" key="1">
    <source>
        <dbReference type="SAM" id="MobiDB-lite"/>
    </source>
</evidence>
<feature type="compositionally biased region" description="Polar residues" evidence="1">
    <location>
        <begin position="456"/>
        <end position="469"/>
    </location>
</feature>
<keyword evidence="4" id="KW-1185">Reference proteome</keyword>
<protein>
    <recommendedName>
        <fullName evidence="2">DUF4614 domain-containing protein</fullName>
    </recommendedName>
</protein>
<feature type="compositionally biased region" description="Polar residues" evidence="1">
    <location>
        <begin position="382"/>
        <end position="398"/>
    </location>
</feature>
<evidence type="ECO:0000259" key="2">
    <source>
        <dbReference type="Pfam" id="PF15391"/>
    </source>
</evidence>
<proteinExistence type="predicted"/>
<feature type="region of interest" description="Disordered" evidence="1">
    <location>
        <begin position="202"/>
        <end position="300"/>
    </location>
</feature>
<dbReference type="InterPro" id="IPR027884">
    <property type="entry name" value="DUF4614"/>
</dbReference>
<comment type="caution">
    <text evidence="3">The sequence shown here is derived from an EMBL/GenBank/DDBJ whole genome shotgun (WGS) entry which is preliminary data.</text>
</comment>
<name>A0AAW0SIT5_SCYPA</name>
<feature type="compositionally biased region" description="Basic and acidic residues" evidence="1">
    <location>
        <begin position="245"/>
        <end position="271"/>
    </location>
</feature>
<evidence type="ECO:0000313" key="4">
    <source>
        <dbReference type="Proteomes" id="UP001487740"/>
    </source>
</evidence>
<feature type="compositionally biased region" description="Acidic residues" evidence="1">
    <location>
        <begin position="234"/>
        <end position="244"/>
    </location>
</feature>
<feature type="compositionally biased region" description="Low complexity" evidence="1">
    <location>
        <begin position="418"/>
        <end position="436"/>
    </location>
</feature>
<feature type="compositionally biased region" description="Basic and acidic residues" evidence="1">
    <location>
        <begin position="143"/>
        <end position="170"/>
    </location>
</feature>
<dbReference type="Pfam" id="PF15391">
    <property type="entry name" value="DUF4614"/>
    <property type="match status" value="1"/>
</dbReference>
<dbReference type="EMBL" id="JARAKH010000205">
    <property type="protein sequence ID" value="KAK8374829.1"/>
    <property type="molecule type" value="Genomic_DNA"/>
</dbReference>
<sequence length="694" mass="76773">MGRPSQVCICNAVDPHVVWLVRTGHYPAGVQKTEAYLNQLSRKTHHLKQNSRPWEDSASSVSGADHPPDDLSVSSDLSLQVDSRAPKTHSHQKTATGGLLSDITALSDKYSVSKDKKSPTKDKFSTLEEKYLRKYNINASGPKNHEPSRETKQRKNAAEKDQADKSDLRVAPKASKGANYDSSEDIDDENLAHYLSEVTLTSEKLGSDKESTAAGNSETNDSSDDVLNLKNVIDVEELLGEEEDSGRSLHDSPAHYSVKSDDIAGRNKPQPDNKLTGKPQSKAAKVSKDEQAGASGGANLFASSKSSLFYSRQKDGEEEEEEDEPHTAVRLLLPQASSDVFHSSRRKSSLSFDAINEGKIKLLKPSKQTIKGKTKVRHKSASEGTIATASDSQISEQVPASEMEEDALPYRRDASGGTQESTVVSEVQENSQVSTSASTVKSERSKQSGGSKRHSISSQTRHSVTLSSKASHRKHQESRSSKDDESEHRSKSHKQSHHLHRRHHHHKARKAHKTSHRKHKETERMTRKSRKKHRSPSSSSSSSSSSESSSSTSEPSRRRSHSHKHSSRRAAYGHWGKPPFLQPGMWPCCCLHTAHTGHAASPYTLPPFTGTTSSTLLSGSGLGVEEVMQQQVALVRQFLDSQQVMYQAYTSTLVSSFRYTSLRRTEKYIKKRKAPLTFPEAYRLVKEEMEASER</sequence>
<reference evidence="3 4" key="1">
    <citation type="submission" date="2023-03" db="EMBL/GenBank/DDBJ databases">
        <title>High-quality genome of Scylla paramamosain provides insights in environmental adaptation.</title>
        <authorList>
            <person name="Zhang L."/>
        </authorList>
    </citation>
    <scope>NUCLEOTIDE SEQUENCE [LARGE SCALE GENOMIC DNA]</scope>
    <source>
        <strain evidence="3">LZ_2023a</strain>
        <tissue evidence="3">Muscle</tissue>
    </source>
</reference>
<feature type="compositionally biased region" description="Basic residues" evidence="1">
    <location>
        <begin position="490"/>
        <end position="519"/>
    </location>
</feature>
<feature type="region of interest" description="Disordered" evidence="1">
    <location>
        <begin position="44"/>
        <end position="76"/>
    </location>
</feature>
<feature type="compositionally biased region" description="Basic residues" evidence="1">
    <location>
        <begin position="558"/>
        <end position="568"/>
    </location>
</feature>
<feature type="domain" description="DUF4614" evidence="2">
    <location>
        <begin position="622"/>
        <end position="673"/>
    </location>
</feature>
<feature type="compositionally biased region" description="Basic residues" evidence="1">
    <location>
        <begin position="370"/>
        <end position="379"/>
    </location>
</feature>
<organism evidence="3 4">
    <name type="scientific">Scylla paramamosain</name>
    <name type="common">Mud crab</name>
    <dbReference type="NCBI Taxonomy" id="85552"/>
    <lineage>
        <taxon>Eukaryota</taxon>
        <taxon>Metazoa</taxon>
        <taxon>Ecdysozoa</taxon>
        <taxon>Arthropoda</taxon>
        <taxon>Crustacea</taxon>
        <taxon>Multicrustacea</taxon>
        <taxon>Malacostraca</taxon>
        <taxon>Eumalacostraca</taxon>
        <taxon>Eucarida</taxon>
        <taxon>Decapoda</taxon>
        <taxon>Pleocyemata</taxon>
        <taxon>Brachyura</taxon>
        <taxon>Eubrachyura</taxon>
        <taxon>Portunoidea</taxon>
        <taxon>Portunidae</taxon>
        <taxon>Portuninae</taxon>
        <taxon>Scylla</taxon>
    </lineage>
</organism>